<dbReference type="InterPro" id="IPR004808">
    <property type="entry name" value="AP_endonuc_1"/>
</dbReference>
<evidence type="ECO:0000256" key="3">
    <source>
        <dbReference type="ARBA" id="ARBA00022801"/>
    </source>
</evidence>
<feature type="binding site" evidence="6">
    <location>
        <position position="145"/>
    </location>
    <ligand>
        <name>Mg(2+)</name>
        <dbReference type="ChEBI" id="CHEBI:18420"/>
        <label>1</label>
    </ligand>
</feature>
<organism evidence="10 11">
    <name type="scientific">Enterospora canceri</name>
    <dbReference type="NCBI Taxonomy" id="1081671"/>
    <lineage>
        <taxon>Eukaryota</taxon>
        <taxon>Fungi</taxon>
        <taxon>Fungi incertae sedis</taxon>
        <taxon>Microsporidia</taxon>
        <taxon>Enterocytozoonidae</taxon>
        <taxon>Enterospora</taxon>
    </lineage>
</organism>
<feature type="coiled-coil region" evidence="8">
    <location>
        <begin position="172"/>
        <end position="199"/>
    </location>
</feature>
<dbReference type="OrthoDB" id="2195130at2759"/>
<feature type="domain" description="Endonuclease/exonuclease/phosphatase" evidence="9">
    <location>
        <begin position="4"/>
        <end position="307"/>
    </location>
</feature>
<feature type="binding site" evidence="6">
    <location>
        <position position="307"/>
    </location>
    <ligand>
        <name>Mg(2+)</name>
        <dbReference type="ChEBI" id="CHEBI:18420"/>
        <label>1</label>
    </ligand>
</feature>
<name>A0A1Y1S6W1_9MICR</name>
<feature type="active site" description="Proton donor/acceptor" evidence="5">
    <location>
        <position position="143"/>
    </location>
</feature>
<dbReference type="EMBL" id="LWDP01000030">
    <property type="protein sequence ID" value="ORD94172.1"/>
    <property type="molecule type" value="Genomic_DNA"/>
</dbReference>
<dbReference type="VEuPathDB" id="MicrosporidiaDB:ECANGB1_1087"/>
<dbReference type="PANTHER" id="PTHR22748">
    <property type="entry name" value="AP ENDONUCLEASE"/>
    <property type="match status" value="1"/>
</dbReference>
<dbReference type="GO" id="GO:0003906">
    <property type="term" value="F:DNA-(apurinic or apyrimidinic site) endonuclease activity"/>
    <property type="evidence" value="ECO:0007669"/>
    <property type="project" value="TreeGrafter"/>
</dbReference>
<dbReference type="InterPro" id="IPR036691">
    <property type="entry name" value="Endo/exonu/phosph_ase_sf"/>
</dbReference>
<proteinExistence type="inferred from homology"/>
<dbReference type="InterPro" id="IPR005135">
    <property type="entry name" value="Endo/exonuclease/phosphatase"/>
</dbReference>
<comment type="caution">
    <text evidence="10">The sequence shown here is derived from an EMBL/GenBank/DDBJ whole genome shotgun (WGS) entry which is preliminary data.</text>
</comment>
<comment type="similarity">
    <text evidence="1">Belongs to the DNA repair enzymes AP/ExoA family.</text>
</comment>
<gene>
    <name evidence="10" type="primary">APEX1</name>
    <name evidence="10" type="ORF">ECANGB1_1087</name>
</gene>
<keyword evidence="4 6" id="KW-0460">Magnesium</keyword>
<sequence>MKICSFNINGIQSFVKLLDGKTFNEWLLEMDCDICCLQEIKGSRENLSQFFTLKDFCTFATFHRQPGRHGVATFVRKNGHCSESYEVLQGRILRTKHNSTYLYNCYMPFCSVDDCPVEIISEYHKLNEDLKQNESRNVMIVGDLNATYNMIDNYLYQKEYEKLHYVAEWSNDIKYESEIENIEQRNKILEKEKIQVIMEHSKNGKYTEKIKPRRNELPIYYFSVSELYRAFMNKKQRKWLKNMLLDGFVDTFREKNKDIEQYTCWDQVLKNRSVNLGVRIDYILIRCKDAYKIIRAEIRKDVYGSDHCPVTLEVEIDEPKSTERNLLKKKNNILGFIKKKKYS</sequence>
<evidence type="ECO:0000256" key="1">
    <source>
        <dbReference type="ARBA" id="ARBA00007092"/>
    </source>
</evidence>
<keyword evidence="2 6" id="KW-0479">Metal-binding</keyword>
<accession>A0A1Y1S6W1</accession>
<evidence type="ECO:0000256" key="8">
    <source>
        <dbReference type="SAM" id="Coils"/>
    </source>
</evidence>
<keyword evidence="11" id="KW-1185">Reference proteome</keyword>
<dbReference type="GO" id="GO:0046872">
    <property type="term" value="F:metal ion binding"/>
    <property type="evidence" value="ECO:0007669"/>
    <property type="project" value="UniProtKB-KW"/>
</dbReference>
<dbReference type="Pfam" id="PF03372">
    <property type="entry name" value="Exo_endo_phos"/>
    <property type="match status" value="1"/>
</dbReference>
<evidence type="ECO:0000313" key="10">
    <source>
        <dbReference type="EMBL" id="ORD94172.1"/>
    </source>
</evidence>
<keyword evidence="6" id="KW-0464">Manganese</keyword>
<evidence type="ECO:0000313" key="11">
    <source>
        <dbReference type="Proteomes" id="UP000192639"/>
    </source>
</evidence>
<protein>
    <submittedName>
        <fullName evidence="10">APEX1</fullName>
    </submittedName>
</protein>
<feature type="binding site" evidence="6">
    <location>
        <position position="306"/>
    </location>
    <ligand>
        <name>Mg(2+)</name>
        <dbReference type="ChEBI" id="CHEBI:18420"/>
        <label>1</label>
    </ligand>
</feature>
<dbReference type="GO" id="GO:0008081">
    <property type="term" value="F:phosphoric diester hydrolase activity"/>
    <property type="evidence" value="ECO:0007669"/>
    <property type="project" value="TreeGrafter"/>
</dbReference>
<feature type="binding site" evidence="6">
    <location>
        <position position="143"/>
    </location>
    <ligand>
        <name>Mg(2+)</name>
        <dbReference type="ChEBI" id="CHEBI:18420"/>
        <label>1</label>
    </ligand>
</feature>
<feature type="site" description="Transition state stabilizer" evidence="7">
    <location>
        <position position="145"/>
    </location>
</feature>
<evidence type="ECO:0000256" key="2">
    <source>
        <dbReference type="ARBA" id="ARBA00022723"/>
    </source>
</evidence>
<dbReference type="GO" id="GO:0008311">
    <property type="term" value="F:double-stranded DNA 3'-5' DNA exonuclease activity"/>
    <property type="evidence" value="ECO:0007669"/>
    <property type="project" value="TreeGrafter"/>
</dbReference>
<dbReference type="GO" id="GO:0005634">
    <property type="term" value="C:nucleus"/>
    <property type="evidence" value="ECO:0007669"/>
    <property type="project" value="TreeGrafter"/>
</dbReference>
<dbReference type="AlphaFoldDB" id="A0A1Y1S6W1"/>
<feature type="binding site" evidence="6">
    <location>
        <position position="7"/>
    </location>
    <ligand>
        <name>Mg(2+)</name>
        <dbReference type="ChEBI" id="CHEBI:18420"/>
        <label>1</label>
    </ligand>
</feature>
<feature type="binding site" evidence="6">
    <location>
        <position position="39"/>
    </location>
    <ligand>
        <name>Mg(2+)</name>
        <dbReference type="ChEBI" id="CHEBI:18420"/>
        <label>1</label>
    </ligand>
</feature>
<dbReference type="GO" id="GO:0006284">
    <property type="term" value="P:base-excision repair"/>
    <property type="evidence" value="ECO:0007669"/>
    <property type="project" value="TreeGrafter"/>
</dbReference>
<keyword evidence="8" id="KW-0175">Coiled coil</keyword>
<feature type="active site" evidence="5">
    <location>
        <position position="106"/>
    </location>
</feature>
<feature type="site" description="Interaction with DNA substrate" evidence="7">
    <location>
        <position position="307"/>
    </location>
</feature>
<dbReference type="SUPFAM" id="SSF56219">
    <property type="entry name" value="DNase I-like"/>
    <property type="match status" value="1"/>
</dbReference>
<feature type="site" description="Important for catalytic activity" evidence="7">
    <location>
        <position position="281"/>
    </location>
</feature>
<dbReference type="Gene3D" id="3.60.10.10">
    <property type="entry name" value="Endonuclease/exonuclease/phosphatase"/>
    <property type="match status" value="1"/>
</dbReference>
<comment type="cofactor">
    <cofactor evidence="6">
        <name>Mg(2+)</name>
        <dbReference type="ChEBI" id="CHEBI:18420"/>
    </cofactor>
    <cofactor evidence="6">
        <name>Mn(2+)</name>
        <dbReference type="ChEBI" id="CHEBI:29035"/>
    </cofactor>
    <text evidence="6">Probably binds two magnesium or manganese ions per subunit.</text>
</comment>
<dbReference type="Proteomes" id="UP000192639">
    <property type="component" value="Unassembled WGS sequence"/>
</dbReference>
<keyword evidence="3" id="KW-0378">Hydrolase</keyword>
<feature type="active site" description="Proton acceptor" evidence="5">
    <location>
        <position position="307"/>
    </location>
</feature>
<dbReference type="PROSITE" id="PS51435">
    <property type="entry name" value="AP_NUCLEASE_F1_4"/>
    <property type="match status" value="1"/>
</dbReference>
<evidence type="ECO:0000256" key="4">
    <source>
        <dbReference type="ARBA" id="ARBA00022842"/>
    </source>
</evidence>
<evidence type="ECO:0000256" key="5">
    <source>
        <dbReference type="PIRSR" id="PIRSR604808-1"/>
    </source>
</evidence>
<evidence type="ECO:0000256" key="6">
    <source>
        <dbReference type="PIRSR" id="PIRSR604808-2"/>
    </source>
</evidence>
<evidence type="ECO:0000259" key="9">
    <source>
        <dbReference type="Pfam" id="PF03372"/>
    </source>
</evidence>
<dbReference type="PANTHER" id="PTHR22748:SF4">
    <property type="entry name" value="DNA-(APURINIC OR APYRIMIDINIC SITE) ENDONUCLEASE 2"/>
    <property type="match status" value="1"/>
</dbReference>
<reference evidence="10 11" key="1">
    <citation type="journal article" date="2017" name="Environ. Microbiol.">
        <title>Decay of the glycolytic pathway and adaptation to intranuclear parasitism within Enterocytozoonidae microsporidia.</title>
        <authorList>
            <person name="Wiredu Boakye D."/>
            <person name="Jaroenlak P."/>
            <person name="Prachumwat A."/>
            <person name="Williams T.A."/>
            <person name="Bateman K.S."/>
            <person name="Itsathitphaisarn O."/>
            <person name="Sritunyalucksana K."/>
            <person name="Paszkiewicz K.H."/>
            <person name="Moore K.A."/>
            <person name="Stentiford G.D."/>
            <person name="Williams B.A."/>
        </authorList>
    </citation>
    <scope>NUCLEOTIDE SEQUENCE [LARGE SCALE GENOMIC DNA]</scope>
    <source>
        <strain evidence="10 11">GB1</strain>
    </source>
</reference>
<evidence type="ECO:0000256" key="7">
    <source>
        <dbReference type="PIRSR" id="PIRSR604808-3"/>
    </source>
</evidence>